<name>X1LVZ4_9ZZZZ</name>
<reference evidence="1" key="1">
    <citation type="journal article" date="2014" name="Front. Microbiol.">
        <title>High frequency of phylogenetically diverse reductive dehalogenase-homologous genes in deep subseafloor sedimentary metagenomes.</title>
        <authorList>
            <person name="Kawai M."/>
            <person name="Futagami T."/>
            <person name="Toyoda A."/>
            <person name="Takaki Y."/>
            <person name="Nishi S."/>
            <person name="Hori S."/>
            <person name="Arai W."/>
            <person name="Tsubouchi T."/>
            <person name="Morono Y."/>
            <person name="Uchiyama I."/>
            <person name="Ito T."/>
            <person name="Fujiyama A."/>
            <person name="Inagaki F."/>
            <person name="Takami H."/>
        </authorList>
    </citation>
    <scope>NUCLEOTIDE SEQUENCE</scope>
    <source>
        <strain evidence="1">Expedition CK06-06</strain>
    </source>
</reference>
<dbReference type="EMBL" id="BARV01017455">
    <property type="protein sequence ID" value="GAI23547.1"/>
    <property type="molecule type" value="Genomic_DNA"/>
</dbReference>
<organism evidence="1">
    <name type="scientific">marine sediment metagenome</name>
    <dbReference type="NCBI Taxonomy" id="412755"/>
    <lineage>
        <taxon>unclassified sequences</taxon>
        <taxon>metagenomes</taxon>
        <taxon>ecological metagenomes</taxon>
    </lineage>
</organism>
<accession>X1LVZ4</accession>
<evidence type="ECO:0000313" key="1">
    <source>
        <dbReference type="EMBL" id="GAI23547.1"/>
    </source>
</evidence>
<protein>
    <submittedName>
        <fullName evidence="1">Uncharacterized protein</fullName>
    </submittedName>
</protein>
<proteinExistence type="predicted"/>
<gene>
    <name evidence="1" type="ORF">S06H3_29747</name>
</gene>
<dbReference type="AlphaFoldDB" id="X1LVZ4"/>
<sequence length="168" mass="19533">MCFVNWNENEQEEAGDTLIHTFTKEPWPHCETRWFTFRAMIMGEWIGPATEKMSPPKQWSHFHEPWGVHLTENNAWRKFYDANEPQIMIAFGICKLTNLGDWDCGIYTSTPPPFPLIQPENLDPLLISFDNPEVTENSNTTQIYIELVFIKEGVKVHHIPGIISRFGI</sequence>
<comment type="caution">
    <text evidence="1">The sequence shown here is derived from an EMBL/GenBank/DDBJ whole genome shotgun (WGS) entry which is preliminary data.</text>
</comment>